<dbReference type="EMBL" id="CACTIH010005515">
    <property type="protein sequence ID" value="CAA2996012.1"/>
    <property type="molecule type" value="Genomic_DNA"/>
</dbReference>
<dbReference type="PANTHER" id="PTHR45651:SF50">
    <property type="entry name" value="CYCLIC NUCLEOTIDE-GATED ION CHANNEL 2"/>
    <property type="match status" value="1"/>
</dbReference>
<dbReference type="InterPro" id="IPR014710">
    <property type="entry name" value="RmlC-like_jellyroll"/>
</dbReference>
<feature type="domain" description="Cyclic nucleotide-binding" evidence="3">
    <location>
        <begin position="35"/>
        <end position="146"/>
    </location>
</feature>
<keyword evidence="2" id="KW-0407">Ion channel</keyword>
<evidence type="ECO:0000313" key="4">
    <source>
        <dbReference type="EMBL" id="CAA2996012.1"/>
    </source>
</evidence>
<proteinExistence type="predicted"/>
<dbReference type="SUPFAM" id="SSF51206">
    <property type="entry name" value="cAMP-binding domain-like"/>
    <property type="match status" value="1"/>
</dbReference>
<keyword evidence="1" id="KW-0813">Transport</keyword>
<keyword evidence="1" id="KW-1071">Ligand-gated ion channel</keyword>
<reference evidence="4 5" key="1">
    <citation type="submission" date="2019-12" db="EMBL/GenBank/DDBJ databases">
        <authorList>
            <person name="Alioto T."/>
            <person name="Alioto T."/>
            <person name="Gomez Garrido J."/>
        </authorList>
    </citation>
    <scope>NUCLEOTIDE SEQUENCE [LARGE SCALE GENOMIC DNA]</scope>
</reference>
<dbReference type="OrthoDB" id="421226at2759"/>
<protein>
    <submittedName>
        <fullName evidence="4">Cyclic nucleotide-gated ion channel 2</fullName>
    </submittedName>
</protein>
<dbReference type="Pfam" id="PF00027">
    <property type="entry name" value="cNMP_binding"/>
    <property type="match status" value="1"/>
</dbReference>
<dbReference type="GO" id="GO:0034220">
    <property type="term" value="P:monoatomic ion transmembrane transport"/>
    <property type="evidence" value="ECO:0007669"/>
    <property type="project" value="UniProtKB-KW"/>
</dbReference>
<dbReference type="GO" id="GO:0016020">
    <property type="term" value="C:membrane"/>
    <property type="evidence" value="ECO:0007669"/>
    <property type="project" value="UniProtKB-SubCell"/>
</dbReference>
<dbReference type="InterPro" id="IPR018490">
    <property type="entry name" value="cNMP-bd_dom_sf"/>
</dbReference>
<dbReference type="PROSITE" id="PS50042">
    <property type="entry name" value="CNMP_BINDING_3"/>
    <property type="match status" value="1"/>
</dbReference>
<evidence type="ECO:0000256" key="1">
    <source>
        <dbReference type="ARBA" id="ARBA00023286"/>
    </source>
</evidence>
<dbReference type="AlphaFoldDB" id="A0A8S0SWH3"/>
<keyword evidence="5" id="KW-1185">Reference proteome</keyword>
<dbReference type="SMART" id="SM00100">
    <property type="entry name" value="cNMP"/>
    <property type="match status" value="1"/>
</dbReference>
<accession>A0A8S0SWH3</accession>
<dbReference type="Proteomes" id="UP000594638">
    <property type="component" value="Unassembled WGS sequence"/>
</dbReference>
<dbReference type="Gramene" id="OE9A081345T1">
    <property type="protein sequence ID" value="OE9A081345C1"/>
    <property type="gene ID" value="OE9A081345"/>
</dbReference>
<organism evidence="4 5">
    <name type="scientific">Olea europaea subsp. europaea</name>
    <dbReference type="NCBI Taxonomy" id="158383"/>
    <lineage>
        <taxon>Eukaryota</taxon>
        <taxon>Viridiplantae</taxon>
        <taxon>Streptophyta</taxon>
        <taxon>Embryophyta</taxon>
        <taxon>Tracheophyta</taxon>
        <taxon>Spermatophyta</taxon>
        <taxon>Magnoliopsida</taxon>
        <taxon>eudicotyledons</taxon>
        <taxon>Gunneridae</taxon>
        <taxon>Pentapetalae</taxon>
        <taxon>asterids</taxon>
        <taxon>lamiids</taxon>
        <taxon>Lamiales</taxon>
        <taxon>Oleaceae</taxon>
        <taxon>Oleeae</taxon>
        <taxon>Olea</taxon>
    </lineage>
</organism>
<keyword evidence="1" id="KW-0406">Ion transport</keyword>
<dbReference type="CDD" id="cd00038">
    <property type="entry name" value="CAP_ED"/>
    <property type="match status" value="1"/>
</dbReference>
<dbReference type="PANTHER" id="PTHR45651">
    <property type="entry name" value="CYCLIC NUCLEOTIDE-GATED ION CHANNEL 15-RELATED-RELATED"/>
    <property type="match status" value="1"/>
</dbReference>
<comment type="caution">
    <text evidence="4">The sequence shown here is derived from an EMBL/GenBank/DDBJ whole genome shotgun (WGS) entry which is preliminary data.</text>
</comment>
<name>A0A8S0SWH3_OLEEU</name>
<evidence type="ECO:0000256" key="2">
    <source>
        <dbReference type="ARBA" id="ARBA00023303"/>
    </source>
</evidence>
<gene>
    <name evidence="4" type="ORF">OLEA9_A081345</name>
</gene>
<evidence type="ECO:0000259" key="3">
    <source>
        <dbReference type="PROSITE" id="PS50042"/>
    </source>
</evidence>
<sequence length="224" mass="26544">MGGQDEMELIKDLPQGLRLDIKHYLFLDMIEKVPLFYNLDDVILDNICDRVKPLVYSKDEKIIKEGDPMQRMIFIVHGQIKKSQDFKKGTLATSILEFGSFLGDELISWCLHAPFLDCLPASSATFTCTENAEAFVLDAVDLRYIMNQFRYYFSNKGIKWMMRYHSSNWRTWVAVNIQLAWRHYMRRTRHSVNYVTKNRCDNSELMLREYAMIFMSLRTRDHLE</sequence>
<evidence type="ECO:0000313" key="5">
    <source>
        <dbReference type="Proteomes" id="UP000594638"/>
    </source>
</evidence>
<dbReference type="InterPro" id="IPR000595">
    <property type="entry name" value="cNMP-bd_dom"/>
</dbReference>
<dbReference type="Gene3D" id="2.60.120.10">
    <property type="entry name" value="Jelly Rolls"/>
    <property type="match status" value="1"/>
</dbReference>